<evidence type="ECO:0000313" key="2">
    <source>
        <dbReference type="EMBL" id="MFD1482889.1"/>
    </source>
</evidence>
<accession>A0ABW4DYT3</accession>
<feature type="compositionally biased region" description="Low complexity" evidence="1">
    <location>
        <begin position="1"/>
        <end position="21"/>
    </location>
</feature>
<feature type="compositionally biased region" description="Low complexity" evidence="1">
    <location>
        <begin position="40"/>
        <end position="54"/>
    </location>
</feature>
<reference evidence="3" key="1">
    <citation type="journal article" date="2019" name="Int. J. Syst. Evol. Microbiol.">
        <title>The Global Catalogue of Microorganisms (GCM) 10K type strain sequencing project: providing services to taxonomists for standard genome sequencing and annotation.</title>
        <authorList>
            <consortium name="The Broad Institute Genomics Platform"/>
            <consortium name="The Broad Institute Genome Sequencing Center for Infectious Disease"/>
            <person name="Wu L."/>
            <person name="Ma J."/>
        </authorList>
    </citation>
    <scope>NUCLEOTIDE SEQUENCE [LARGE SCALE GENOMIC DNA]</scope>
    <source>
        <strain evidence="3">CCM 8875</strain>
    </source>
</reference>
<sequence>MTSTSLFAAPAAAALSAPAARPQRRIARSLPWTGPRADVTATAGTTGTPPDRRP</sequence>
<gene>
    <name evidence="2" type="ORF">ACFQ5P_16450</name>
</gene>
<name>A0ABW4DYT3_9RHOB</name>
<evidence type="ECO:0000313" key="3">
    <source>
        <dbReference type="Proteomes" id="UP001597302"/>
    </source>
</evidence>
<comment type="caution">
    <text evidence="2">The sequence shown here is derived from an EMBL/GenBank/DDBJ whole genome shotgun (WGS) entry which is preliminary data.</text>
</comment>
<organism evidence="2 3">
    <name type="scientific">Paracoccus nototheniae</name>
    <dbReference type="NCBI Taxonomy" id="2489002"/>
    <lineage>
        <taxon>Bacteria</taxon>
        <taxon>Pseudomonadati</taxon>
        <taxon>Pseudomonadota</taxon>
        <taxon>Alphaproteobacteria</taxon>
        <taxon>Rhodobacterales</taxon>
        <taxon>Paracoccaceae</taxon>
        <taxon>Paracoccus</taxon>
    </lineage>
</organism>
<dbReference type="EMBL" id="JBHTOQ010000036">
    <property type="protein sequence ID" value="MFD1482889.1"/>
    <property type="molecule type" value="Genomic_DNA"/>
</dbReference>
<proteinExistence type="predicted"/>
<evidence type="ECO:0000256" key="1">
    <source>
        <dbReference type="SAM" id="MobiDB-lite"/>
    </source>
</evidence>
<dbReference type="Proteomes" id="UP001597302">
    <property type="component" value="Unassembled WGS sequence"/>
</dbReference>
<feature type="region of interest" description="Disordered" evidence="1">
    <location>
        <begin position="1"/>
        <end position="54"/>
    </location>
</feature>
<dbReference type="RefSeq" id="WP_165570993.1">
    <property type="nucleotide sequence ID" value="NZ_CBCSAJ010000001.1"/>
</dbReference>
<protein>
    <submittedName>
        <fullName evidence="2">Uncharacterized protein</fullName>
    </submittedName>
</protein>
<keyword evidence="3" id="KW-1185">Reference proteome</keyword>